<dbReference type="PANTHER" id="PTHR33908">
    <property type="entry name" value="MANNOSYLTRANSFERASE YKCB-RELATED"/>
    <property type="match status" value="1"/>
</dbReference>
<evidence type="ECO:0000313" key="10">
    <source>
        <dbReference type="EMBL" id="ARQ11102.1"/>
    </source>
</evidence>
<feature type="transmembrane region" description="Helical" evidence="8">
    <location>
        <begin position="332"/>
        <end position="350"/>
    </location>
</feature>
<keyword evidence="5 8" id="KW-0812">Transmembrane</keyword>
<keyword evidence="7 8" id="KW-0472">Membrane</keyword>
<accession>A0AAN1BIK7</accession>
<comment type="subcellular location">
    <subcellularLocation>
        <location evidence="1">Cell membrane</location>
        <topology evidence="1">Multi-pass membrane protein</topology>
    </subcellularLocation>
</comment>
<evidence type="ECO:0000256" key="2">
    <source>
        <dbReference type="ARBA" id="ARBA00022475"/>
    </source>
</evidence>
<organism evidence="10 11">
    <name type="scientific">Rhizobium etli</name>
    <dbReference type="NCBI Taxonomy" id="29449"/>
    <lineage>
        <taxon>Bacteria</taxon>
        <taxon>Pseudomonadati</taxon>
        <taxon>Pseudomonadota</taxon>
        <taxon>Alphaproteobacteria</taxon>
        <taxon>Hyphomicrobiales</taxon>
        <taxon>Rhizobiaceae</taxon>
        <taxon>Rhizobium/Agrobacterium group</taxon>
        <taxon>Rhizobium</taxon>
    </lineage>
</organism>
<evidence type="ECO:0000259" key="9">
    <source>
        <dbReference type="Pfam" id="PF13231"/>
    </source>
</evidence>
<evidence type="ECO:0000256" key="6">
    <source>
        <dbReference type="ARBA" id="ARBA00022989"/>
    </source>
</evidence>
<dbReference type="EMBL" id="CP020906">
    <property type="protein sequence ID" value="ARQ11102.1"/>
    <property type="molecule type" value="Genomic_DNA"/>
</dbReference>
<dbReference type="Pfam" id="PF13231">
    <property type="entry name" value="PMT_2"/>
    <property type="match status" value="1"/>
</dbReference>
<evidence type="ECO:0000313" key="11">
    <source>
        <dbReference type="Proteomes" id="UP000194159"/>
    </source>
</evidence>
<dbReference type="AlphaFoldDB" id="A0AAN1BIK7"/>
<feature type="transmembrane region" description="Helical" evidence="8">
    <location>
        <begin position="241"/>
        <end position="261"/>
    </location>
</feature>
<feature type="transmembrane region" description="Helical" evidence="8">
    <location>
        <begin position="300"/>
        <end position="320"/>
    </location>
</feature>
<feature type="domain" description="Glycosyltransferase RgtA/B/C/D-like" evidence="9">
    <location>
        <begin position="103"/>
        <end position="258"/>
    </location>
</feature>
<feature type="transmembrane region" description="Helical" evidence="8">
    <location>
        <begin position="392"/>
        <end position="412"/>
    </location>
</feature>
<dbReference type="GO" id="GO:0009103">
    <property type="term" value="P:lipopolysaccharide biosynthetic process"/>
    <property type="evidence" value="ECO:0007669"/>
    <property type="project" value="UniProtKB-ARBA"/>
</dbReference>
<dbReference type="Proteomes" id="UP000194159">
    <property type="component" value="Chromosome"/>
</dbReference>
<feature type="transmembrane region" description="Helical" evidence="8">
    <location>
        <begin position="29"/>
        <end position="49"/>
    </location>
</feature>
<proteinExistence type="predicted"/>
<feature type="transmembrane region" description="Helical" evidence="8">
    <location>
        <begin position="211"/>
        <end position="229"/>
    </location>
</feature>
<evidence type="ECO:0000256" key="1">
    <source>
        <dbReference type="ARBA" id="ARBA00004651"/>
    </source>
</evidence>
<name>A0AAN1BIK7_RHIET</name>
<keyword evidence="4" id="KW-0808">Transferase</keyword>
<dbReference type="RefSeq" id="WP_086082493.1">
    <property type="nucleotide sequence ID" value="NZ_CP020906.1"/>
</dbReference>
<evidence type="ECO:0000256" key="3">
    <source>
        <dbReference type="ARBA" id="ARBA00022676"/>
    </source>
</evidence>
<dbReference type="InterPro" id="IPR038731">
    <property type="entry name" value="RgtA/B/C-like"/>
</dbReference>
<evidence type="ECO:0000256" key="4">
    <source>
        <dbReference type="ARBA" id="ARBA00022679"/>
    </source>
</evidence>
<dbReference type="InterPro" id="IPR050297">
    <property type="entry name" value="LipidA_mod_glycosyltrf_83"/>
</dbReference>
<keyword evidence="3" id="KW-0328">Glycosyltransferase</keyword>
<protein>
    <submittedName>
        <fullName evidence="10">PMT family glycosyltransferase protein</fullName>
    </submittedName>
</protein>
<dbReference type="GO" id="GO:0016763">
    <property type="term" value="F:pentosyltransferase activity"/>
    <property type="evidence" value="ECO:0007669"/>
    <property type="project" value="TreeGrafter"/>
</dbReference>
<dbReference type="GO" id="GO:0005886">
    <property type="term" value="C:plasma membrane"/>
    <property type="evidence" value="ECO:0007669"/>
    <property type="project" value="UniProtKB-SubCell"/>
</dbReference>
<reference evidence="10 11" key="1">
    <citation type="submission" date="2017-04" db="EMBL/GenBank/DDBJ databases">
        <title>Complete genome sequences of Rhizobium genomic linages associated to common bean (phaseolus vulgaris).</title>
        <authorList>
            <person name="Santamaria R.I."/>
            <person name="Bustos P."/>
            <person name="Perez-Carrascal O."/>
            <person name="Martinez-Flores I."/>
            <person name="Juarez S."/>
            <person name="Lozano L."/>
            <person name="Miranda F."/>
            <person name="Vinuesa P."/>
            <person name="Martinez-Romero E."/>
            <person name="Cevallos M.A."/>
            <person name="Romero D."/>
            <person name="Davila G."/>
            <person name="Gonzalez V."/>
        </authorList>
    </citation>
    <scope>NUCLEOTIDE SEQUENCE [LARGE SCALE GENOMIC DNA]</scope>
    <source>
        <strain evidence="10 11">NXC12</strain>
    </source>
</reference>
<dbReference type="PANTHER" id="PTHR33908:SF11">
    <property type="entry name" value="MEMBRANE PROTEIN"/>
    <property type="match status" value="1"/>
</dbReference>
<evidence type="ECO:0000256" key="7">
    <source>
        <dbReference type="ARBA" id="ARBA00023136"/>
    </source>
</evidence>
<evidence type="ECO:0000256" key="5">
    <source>
        <dbReference type="ARBA" id="ARBA00022692"/>
    </source>
</evidence>
<feature type="transmembrane region" description="Helical" evidence="8">
    <location>
        <begin position="362"/>
        <end position="380"/>
    </location>
</feature>
<feature type="transmembrane region" description="Helical" evidence="8">
    <location>
        <begin position="119"/>
        <end position="137"/>
    </location>
</feature>
<keyword evidence="2" id="KW-1003">Cell membrane</keyword>
<feature type="transmembrane region" description="Helical" evidence="8">
    <location>
        <begin position="174"/>
        <end position="191"/>
    </location>
</feature>
<sequence>MTDIRELTQAEGRQYQQQTTGRDMARRNYLNLDTGILLAILFIAVVFRFHKITLPLVDGFSWREISTAMMADNFQQRSWNIFFPEVSWTGPGPSFQGREFQIVSYITALLYQLFGWHDWYGRVVAAVFGMVTVFSLHRLTALCWGKMHAHAAALAYALMPATIMIDSSFLPDPAMLALATLGVWLFVKYWAGGSGWLLPLATASVSLGALSKPPGLVAGAVIFYLMVCWIQEKKQKQATRVFLSGLVSLAIVAAYYSWAIYLGRNYPPFHIAGSGGYIWDDGFWAYVKNRFYVKSAWNTWVWWFYGSPFLMLLAVGLWIPPRPAEDPEQRRLSAIPYVWLAAATILYLAAAGEITANVWNFHIFHVPVAMFSGHGALLLATLSPRAVLKPAVALRAICIVAVALAGSTLPLVRTMKKPIAMKGKLLGEELARLAKPGDLVVATAPDVGDPIAVYYSRARGWVFPPGGGDADWSKFVADDATAIAQLEELRAQGADLFGVTKNATDHADLRFFEHHVGVIDYLDKTATKLVDSDDLLVYRITRP</sequence>
<evidence type="ECO:0000256" key="8">
    <source>
        <dbReference type="SAM" id="Phobius"/>
    </source>
</evidence>
<keyword evidence="6 8" id="KW-1133">Transmembrane helix</keyword>
<gene>
    <name evidence="10" type="ORF">NXC12_CH03113</name>
</gene>